<keyword evidence="3" id="KW-0378">Hydrolase</keyword>
<proteinExistence type="predicted"/>
<accession>A0A7X9LE20</accession>
<reference evidence="3 4" key="1">
    <citation type="submission" date="2020-04" db="EMBL/GenBank/DDBJ databases">
        <title>MicrobeNet Type strains.</title>
        <authorList>
            <person name="Nicholson A.C."/>
        </authorList>
    </citation>
    <scope>NUCLEOTIDE SEQUENCE [LARGE SCALE GENOMIC DNA]</scope>
    <source>
        <strain evidence="3 4">DSM 22768</strain>
    </source>
</reference>
<dbReference type="EMBL" id="JABASA010000014">
    <property type="protein sequence ID" value="NMD49471.1"/>
    <property type="molecule type" value="Genomic_DNA"/>
</dbReference>
<evidence type="ECO:0000313" key="4">
    <source>
        <dbReference type="Proteomes" id="UP000532121"/>
    </source>
</evidence>
<evidence type="ECO:0000313" key="3">
    <source>
        <dbReference type="EMBL" id="NMD49471.1"/>
    </source>
</evidence>
<evidence type="ECO:0000256" key="1">
    <source>
        <dbReference type="ARBA" id="ARBA00022747"/>
    </source>
</evidence>
<dbReference type="Gene3D" id="3.90.220.20">
    <property type="entry name" value="DNA methylase specificity domains"/>
    <property type="match status" value="1"/>
</dbReference>
<dbReference type="GO" id="GO:0004519">
    <property type="term" value="F:endonuclease activity"/>
    <property type="evidence" value="ECO:0007669"/>
    <property type="project" value="UniProtKB-KW"/>
</dbReference>
<dbReference type="RefSeq" id="WP_193523719.1">
    <property type="nucleotide sequence ID" value="NZ_JABASA010000014.1"/>
</dbReference>
<organism evidence="3 4">
    <name type="scientific">Streptococcus ratti</name>
    <dbReference type="NCBI Taxonomy" id="1341"/>
    <lineage>
        <taxon>Bacteria</taxon>
        <taxon>Bacillati</taxon>
        <taxon>Bacillota</taxon>
        <taxon>Bacilli</taxon>
        <taxon>Lactobacillales</taxon>
        <taxon>Streptococcaceae</taxon>
        <taxon>Streptococcus</taxon>
    </lineage>
</organism>
<dbReference type="AlphaFoldDB" id="A0A7X9LE20"/>
<dbReference type="Proteomes" id="UP000532121">
    <property type="component" value="Unassembled WGS sequence"/>
</dbReference>
<sequence>MEKHTTFQAGNPQTRIKKSLEKSAPSHRFYSQEHLEADLHGNTDQKINDKLIRTFDDVQLLSEGDLIYSMISGQGALVSKEHVGYLFTQNFVKIEPHKDVSKKYLLYLLNENTKVKKQIELKLQGSMVRKVTISVLKDIVLPVLPNFEKQELIGSLYLNQLRLETLKMKRLNQEHLVMIEKLKRITDGI</sequence>
<comment type="caution">
    <text evidence="3">The sequence shown here is derived from an EMBL/GenBank/DDBJ whole genome shotgun (WGS) entry which is preliminary data.</text>
</comment>
<dbReference type="InterPro" id="IPR044946">
    <property type="entry name" value="Restrct_endonuc_typeI_TRD_sf"/>
</dbReference>
<gene>
    <name evidence="3" type="ORF">HHO37_07310</name>
</gene>
<evidence type="ECO:0000256" key="2">
    <source>
        <dbReference type="ARBA" id="ARBA00023125"/>
    </source>
</evidence>
<keyword evidence="1" id="KW-0680">Restriction system</keyword>
<dbReference type="GO" id="GO:0009307">
    <property type="term" value="P:DNA restriction-modification system"/>
    <property type="evidence" value="ECO:0007669"/>
    <property type="project" value="UniProtKB-KW"/>
</dbReference>
<dbReference type="SUPFAM" id="SSF116734">
    <property type="entry name" value="DNA methylase specificity domain"/>
    <property type="match status" value="1"/>
</dbReference>
<keyword evidence="3" id="KW-0255">Endonuclease</keyword>
<keyword evidence="3" id="KW-0540">Nuclease</keyword>
<dbReference type="GO" id="GO:0003677">
    <property type="term" value="F:DNA binding"/>
    <property type="evidence" value="ECO:0007669"/>
    <property type="project" value="UniProtKB-KW"/>
</dbReference>
<keyword evidence="2" id="KW-0238">DNA-binding</keyword>
<protein>
    <submittedName>
        <fullName evidence="3">Restriction endonuclease subunit M</fullName>
    </submittedName>
</protein>
<name>A0A7X9LE20_STRRT</name>